<name>A0A9P8PUW4_9ASCO</name>
<feature type="domain" description="Tag1-like fifth Ig-like" evidence="3">
    <location>
        <begin position="661"/>
        <end position="768"/>
    </location>
</feature>
<evidence type="ECO:0000313" key="5">
    <source>
        <dbReference type="Proteomes" id="UP000788993"/>
    </source>
</evidence>
<dbReference type="PANTHER" id="PTHR35895">
    <property type="entry name" value="CHROMOSOME 16, WHOLE GENOME SHOTGUN SEQUENCE"/>
    <property type="match status" value="1"/>
</dbReference>
<keyword evidence="2" id="KW-0472">Membrane</keyword>
<dbReference type="InterPro" id="IPR046368">
    <property type="entry name" value="Tag1"/>
</dbReference>
<dbReference type="PANTHER" id="PTHR35895:SF3">
    <property type="entry name" value="PRE-RRNA PROCESSING PROTEIN"/>
    <property type="match status" value="1"/>
</dbReference>
<accession>A0A9P8PUW4</accession>
<keyword evidence="2" id="KW-1133">Transmembrane helix</keyword>
<feature type="transmembrane region" description="Helical" evidence="2">
    <location>
        <begin position="47"/>
        <end position="65"/>
    </location>
</feature>
<keyword evidence="5" id="KW-1185">Reference proteome</keyword>
<dbReference type="InterPro" id="IPR059066">
    <property type="entry name" value="Ig_Tag1-like_5th"/>
</dbReference>
<reference evidence="4" key="2">
    <citation type="submission" date="2021-01" db="EMBL/GenBank/DDBJ databases">
        <authorList>
            <person name="Schikora-Tamarit M.A."/>
        </authorList>
    </citation>
    <scope>NUCLEOTIDE SEQUENCE</scope>
    <source>
        <strain evidence="4">NCAIM Y.01608</strain>
    </source>
</reference>
<reference evidence="4" key="1">
    <citation type="journal article" date="2021" name="Open Biol.">
        <title>Shared evolutionary footprints suggest mitochondrial oxidative damage underlies multiple complex I losses in fungi.</title>
        <authorList>
            <person name="Schikora-Tamarit M.A."/>
            <person name="Marcet-Houben M."/>
            <person name="Nosek J."/>
            <person name="Gabaldon T."/>
        </authorList>
    </citation>
    <scope>NUCLEOTIDE SEQUENCE</scope>
    <source>
        <strain evidence="4">NCAIM Y.01608</strain>
    </source>
</reference>
<dbReference type="Proteomes" id="UP000788993">
    <property type="component" value="Unassembled WGS sequence"/>
</dbReference>
<keyword evidence="2" id="KW-0812">Transmembrane</keyword>
<organism evidence="4 5">
    <name type="scientific">Ogataea polymorpha</name>
    <dbReference type="NCBI Taxonomy" id="460523"/>
    <lineage>
        <taxon>Eukaryota</taxon>
        <taxon>Fungi</taxon>
        <taxon>Dikarya</taxon>
        <taxon>Ascomycota</taxon>
        <taxon>Saccharomycotina</taxon>
        <taxon>Pichiomycetes</taxon>
        <taxon>Pichiales</taxon>
        <taxon>Pichiaceae</taxon>
        <taxon>Ogataea</taxon>
    </lineage>
</organism>
<comment type="caution">
    <text evidence="4">The sequence shown here is derived from an EMBL/GenBank/DDBJ whole genome shotgun (WGS) entry which is preliminary data.</text>
</comment>
<sequence>MCGGDRKSMIDEETPLIQQAPEPYDAPLPEISNKRPERRRLQHPRTIGLVCVLLLFIAIGGYKLIKSTGQVFLDAARLDLTNVRVENVTDDGFEVVIRGDLEFDYDQVNLYRRTWGRLLSGLNAVQISPDGPFDMNVCIKKEKLCVSSVELLKPLTVRLRQPQTIEAVALIKPTKEMARLINPISRGPEKVVFSCSVVCGINVNGHSMGQHTVAGALALELDGGRIIRSVMKDAVLENLEINADGRQVTGFTVVRLSSVGLVDYTADAMSWEVLMAGCSKVSSVATIRTGKFGLHDPILIPTEFTVHPLDEDLLLDCGDGSAISKLLTNFLSNLEVPIIVRAKPLSTQPHWMRDIFDDLEINAALAIGQIDGFGGGIDAVDIEYLGVRAQGDALLVSSDVSIKYNISESINVSDIDIPFVKGDVHCGPNITSLEMRNWQASKLHCKKQTVGVSLDEAVVKPGDSNLIRDLVQKVVSGTSVKIPIRPVLDIQVVSEFMTTTISGLSTELEYAVPGVPNDQLFRSLGVRLNELVLLESSAKHCAMVINAAVSTNVNLDSALEGLRFDLQYNGSIVGRIEPGPVHLSPENYSNTSAKLIMQLDTDIDQSRLERMLGTYLSGLHPTIELIGRQDSQLAAFVAGIRVPMRLPQISRQENLPHPVSHESIFLVDSTMHIMSSEIELTVFNPVANSEVVVDLIEAQASHDKTILGYISKEQRIVVPPGLYTTPRIPVTYATSGIGADILRKALNGQLEIDTSAVMRVRLGAFAVELLYSGSGTSTKIRL</sequence>
<evidence type="ECO:0000256" key="2">
    <source>
        <dbReference type="SAM" id="Phobius"/>
    </source>
</evidence>
<dbReference type="Pfam" id="PF26153">
    <property type="entry name" value="LEA-2L_5"/>
    <property type="match status" value="1"/>
</dbReference>
<dbReference type="EMBL" id="JAEUBD010000095">
    <property type="protein sequence ID" value="KAH3678070.1"/>
    <property type="molecule type" value="Genomic_DNA"/>
</dbReference>
<proteinExistence type="predicted"/>
<protein>
    <recommendedName>
        <fullName evidence="3">Tag1-like fifth Ig-like domain-containing protein</fullName>
    </recommendedName>
</protein>
<gene>
    <name evidence="4" type="ORF">OGATHE_000725</name>
</gene>
<evidence type="ECO:0000313" key="4">
    <source>
        <dbReference type="EMBL" id="KAH3678070.1"/>
    </source>
</evidence>
<dbReference type="AlphaFoldDB" id="A0A9P8PUW4"/>
<dbReference type="GO" id="GO:0000329">
    <property type="term" value="C:fungal-type vacuole membrane"/>
    <property type="evidence" value="ECO:0007669"/>
    <property type="project" value="InterPro"/>
</dbReference>
<evidence type="ECO:0000259" key="3">
    <source>
        <dbReference type="Pfam" id="PF26153"/>
    </source>
</evidence>
<feature type="region of interest" description="Disordered" evidence="1">
    <location>
        <begin position="1"/>
        <end position="37"/>
    </location>
</feature>
<evidence type="ECO:0000256" key="1">
    <source>
        <dbReference type="SAM" id="MobiDB-lite"/>
    </source>
</evidence>
<feature type="compositionally biased region" description="Basic and acidic residues" evidence="1">
    <location>
        <begin position="1"/>
        <end position="10"/>
    </location>
</feature>